<evidence type="ECO:0000256" key="7">
    <source>
        <dbReference type="SAM" id="Phobius"/>
    </source>
</evidence>
<name>A0A4R7HXZ1_9ACTN</name>
<feature type="region of interest" description="Disordered" evidence="6">
    <location>
        <begin position="1"/>
        <end position="25"/>
    </location>
</feature>
<evidence type="ECO:0000256" key="6">
    <source>
        <dbReference type="SAM" id="MobiDB-lite"/>
    </source>
</evidence>
<evidence type="ECO:0000256" key="1">
    <source>
        <dbReference type="ARBA" id="ARBA00004651"/>
    </source>
</evidence>
<feature type="transmembrane region" description="Helical" evidence="7">
    <location>
        <begin position="110"/>
        <end position="128"/>
    </location>
</feature>
<feature type="transmembrane region" description="Helical" evidence="7">
    <location>
        <begin position="275"/>
        <end position="296"/>
    </location>
</feature>
<evidence type="ECO:0000256" key="5">
    <source>
        <dbReference type="ARBA" id="ARBA00023136"/>
    </source>
</evidence>
<organism evidence="8 9">
    <name type="scientific">Ilumatobacter fluminis</name>
    <dbReference type="NCBI Taxonomy" id="467091"/>
    <lineage>
        <taxon>Bacteria</taxon>
        <taxon>Bacillati</taxon>
        <taxon>Actinomycetota</taxon>
        <taxon>Acidimicrobiia</taxon>
        <taxon>Acidimicrobiales</taxon>
        <taxon>Ilumatobacteraceae</taxon>
        <taxon>Ilumatobacter</taxon>
    </lineage>
</organism>
<dbReference type="EMBL" id="SOAU01000001">
    <property type="protein sequence ID" value="TDT16077.1"/>
    <property type="molecule type" value="Genomic_DNA"/>
</dbReference>
<evidence type="ECO:0000256" key="4">
    <source>
        <dbReference type="ARBA" id="ARBA00022989"/>
    </source>
</evidence>
<keyword evidence="5 7" id="KW-0472">Membrane</keyword>
<sequence length="492" mass="51126">MTTPESTATAEGGDGPDAAAPTPTRASPFRRVDRWLFGTGHIAALTRVHSVHSAAESCFVVSLAGSIFFSVSPDAARPRVLLFLTLTLAPFLLVAPFLDPVVRRVRGGLSATIIVTFVVRAALALAIAQQLRTLALFPLVFASLVTSKAYSIVRNAAVPALVDDADQLVDANARISRTATITGALSASAALALFTVASAEATLVLAAVVHVAGALLTVRVGRINAPSRAAEQVALVELDQPDVSDAVADMMALRAAAGFALFQFGFSLRSAGEPAWVLGAIIAGNSVGAFVGTFLAPVLRRRRPERTMFTVVLIAAATAAAIGGLFFGRATLLVTIVVLGASVSIGRRALDATIQAQAPDARTAGAYARIETRLELAWVLAACLAVAIRVDSWVGVLVLAGFLAGAAVVHIVRTSRPAHAAAEQTPLDLRLLHRAEVLANHGFHDEAVVIARAVADGRTDVSADTDVGGVDPDEAARHAIDDARAAARARRR</sequence>
<feature type="transmembrane region" description="Helical" evidence="7">
    <location>
        <begin position="251"/>
        <end position="269"/>
    </location>
</feature>
<evidence type="ECO:0000313" key="8">
    <source>
        <dbReference type="EMBL" id="TDT16077.1"/>
    </source>
</evidence>
<feature type="transmembrane region" description="Helical" evidence="7">
    <location>
        <begin position="308"/>
        <end position="326"/>
    </location>
</feature>
<proteinExistence type="predicted"/>
<feature type="transmembrane region" description="Helical" evidence="7">
    <location>
        <begin position="394"/>
        <end position="412"/>
    </location>
</feature>
<dbReference type="SUPFAM" id="SSF103473">
    <property type="entry name" value="MFS general substrate transporter"/>
    <property type="match status" value="1"/>
</dbReference>
<protein>
    <submittedName>
        <fullName evidence="8">Cyanate permease</fullName>
    </submittedName>
</protein>
<dbReference type="Proteomes" id="UP000294558">
    <property type="component" value="Unassembled WGS sequence"/>
</dbReference>
<comment type="caution">
    <text evidence="8">The sequence shown here is derived from an EMBL/GenBank/DDBJ whole genome shotgun (WGS) entry which is preliminary data.</text>
</comment>
<reference evidence="8 9" key="1">
    <citation type="submission" date="2019-03" db="EMBL/GenBank/DDBJ databases">
        <title>Sequencing the genomes of 1000 actinobacteria strains.</title>
        <authorList>
            <person name="Klenk H.-P."/>
        </authorList>
    </citation>
    <scope>NUCLEOTIDE SEQUENCE [LARGE SCALE GENOMIC DNA]</scope>
    <source>
        <strain evidence="8 9">DSM 18936</strain>
    </source>
</reference>
<dbReference type="PANTHER" id="PTHR23513">
    <property type="entry name" value="INTEGRAL MEMBRANE EFFLUX PROTEIN-RELATED"/>
    <property type="match status" value="1"/>
</dbReference>
<evidence type="ECO:0000256" key="3">
    <source>
        <dbReference type="ARBA" id="ARBA00022692"/>
    </source>
</evidence>
<dbReference type="AlphaFoldDB" id="A0A4R7HXZ1"/>
<feature type="compositionally biased region" description="Low complexity" evidence="6">
    <location>
        <begin position="7"/>
        <end position="24"/>
    </location>
</feature>
<dbReference type="InterPro" id="IPR036259">
    <property type="entry name" value="MFS_trans_sf"/>
</dbReference>
<gene>
    <name evidence="8" type="ORF">BDK89_1659</name>
</gene>
<dbReference type="PANTHER" id="PTHR23513:SF18">
    <property type="entry name" value="INTEGRAL MEMBRANE PROTEIN"/>
    <property type="match status" value="1"/>
</dbReference>
<comment type="subcellular location">
    <subcellularLocation>
        <location evidence="1">Cell membrane</location>
        <topology evidence="1">Multi-pass membrane protein</topology>
    </subcellularLocation>
</comment>
<keyword evidence="9" id="KW-1185">Reference proteome</keyword>
<feature type="transmembrane region" description="Helical" evidence="7">
    <location>
        <begin position="191"/>
        <end position="218"/>
    </location>
</feature>
<keyword evidence="3 7" id="KW-0812">Transmembrane</keyword>
<accession>A0A4R7HXZ1</accession>
<feature type="transmembrane region" description="Helical" evidence="7">
    <location>
        <begin position="80"/>
        <end position="98"/>
    </location>
</feature>
<dbReference type="GO" id="GO:0005886">
    <property type="term" value="C:plasma membrane"/>
    <property type="evidence" value="ECO:0007669"/>
    <property type="project" value="UniProtKB-SubCell"/>
</dbReference>
<feature type="transmembrane region" description="Helical" evidence="7">
    <location>
        <begin position="135"/>
        <end position="153"/>
    </location>
</feature>
<dbReference type="RefSeq" id="WP_133868478.1">
    <property type="nucleotide sequence ID" value="NZ_SOAU01000001.1"/>
</dbReference>
<keyword evidence="4 7" id="KW-1133">Transmembrane helix</keyword>
<evidence type="ECO:0000313" key="9">
    <source>
        <dbReference type="Proteomes" id="UP000294558"/>
    </source>
</evidence>
<keyword evidence="2" id="KW-1003">Cell membrane</keyword>
<evidence type="ECO:0000256" key="2">
    <source>
        <dbReference type="ARBA" id="ARBA00022475"/>
    </source>
</evidence>